<dbReference type="Proteomes" id="UP000239772">
    <property type="component" value="Unassembled WGS sequence"/>
</dbReference>
<accession>A0A2T1HT30</accession>
<dbReference type="Gene3D" id="1.10.260.40">
    <property type="entry name" value="lambda repressor-like DNA-binding domains"/>
    <property type="match status" value="1"/>
</dbReference>
<name>A0A2T1HT30_9HYPH</name>
<dbReference type="OrthoDB" id="9809730at2"/>
<dbReference type="InterPro" id="IPR010982">
    <property type="entry name" value="Lambda_DNA-bd_dom_sf"/>
</dbReference>
<organism evidence="2 3">
    <name type="scientific">Alsobacter soli</name>
    <dbReference type="NCBI Taxonomy" id="2109933"/>
    <lineage>
        <taxon>Bacteria</taxon>
        <taxon>Pseudomonadati</taxon>
        <taxon>Pseudomonadota</taxon>
        <taxon>Alphaproteobacteria</taxon>
        <taxon>Hyphomicrobiales</taxon>
        <taxon>Alsobacteraceae</taxon>
        <taxon>Alsobacter</taxon>
    </lineage>
</organism>
<dbReference type="PROSITE" id="PS50943">
    <property type="entry name" value="HTH_CROC1"/>
    <property type="match status" value="1"/>
</dbReference>
<evidence type="ECO:0000313" key="3">
    <source>
        <dbReference type="Proteomes" id="UP000239772"/>
    </source>
</evidence>
<protein>
    <submittedName>
        <fullName evidence="2">Transcriptional regulator</fullName>
    </submittedName>
</protein>
<dbReference type="GO" id="GO:0003677">
    <property type="term" value="F:DNA binding"/>
    <property type="evidence" value="ECO:0007669"/>
    <property type="project" value="InterPro"/>
</dbReference>
<dbReference type="AlphaFoldDB" id="A0A2T1HT30"/>
<dbReference type="RefSeq" id="WP_106337228.1">
    <property type="nucleotide sequence ID" value="NZ_PVZS01000011.1"/>
</dbReference>
<evidence type="ECO:0000259" key="1">
    <source>
        <dbReference type="PROSITE" id="PS50943"/>
    </source>
</evidence>
<dbReference type="SMART" id="SM00530">
    <property type="entry name" value="HTH_XRE"/>
    <property type="match status" value="1"/>
</dbReference>
<dbReference type="SUPFAM" id="SSF47413">
    <property type="entry name" value="lambda repressor-like DNA-binding domains"/>
    <property type="match status" value="1"/>
</dbReference>
<evidence type="ECO:0000313" key="2">
    <source>
        <dbReference type="EMBL" id="PSC04802.1"/>
    </source>
</evidence>
<reference evidence="3" key="1">
    <citation type="submission" date="2018-03" db="EMBL/GenBank/DDBJ databases">
        <authorList>
            <person name="Sun L."/>
            <person name="Liu H."/>
            <person name="Chen W."/>
            <person name="Huang K."/>
            <person name="Liu W."/>
            <person name="Gao X."/>
        </authorList>
    </citation>
    <scope>NUCLEOTIDE SEQUENCE [LARGE SCALE GENOMIC DNA]</scope>
    <source>
        <strain evidence="3">SH9</strain>
    </source>
</reference>
<sequence>MTPFGARLRELRAARGVALKDMAAALGVTPTYLSALEHGRRGRPNWGFVQRVIQYFNIIWDDAEELLRLADLSHPRIIVDTAGLSPTATRLANRLARTITTLDEAELAAIDAVLDGAQRRARG</sequence>
<proteinExistence type="predicted"/>
<comment type="caution">
    <text evidence="2">The sequence shown here is derived from an EMBL/GenBank/DDBJ whole genome shotgun (WGS) entry which is preliminary data.</text>
</comment>
<keyword evidence="3" id="KW-1185">Reference proteome</keyword>
<dbReference type="InterPro" id="IPR001387">
    <property type="entry name" value="Cro/C1-type_HTH"/>
</dbReference>
<dbReference type="CDD" id="cd00093">
    <property type="entry name" value="HTH_XRE"/>
    <property type="match status" value="1"/>
</dbReference>
<gene>
    <name evidence="2" type="ORF">SLNSH_11990</name>
</gene>
<dbReference type="EMBL" id="PVZS01000011">
    <property type="protein sequence ID" value="PSC04802.1"/>
    <property type="molecule type" value="Genomic_DNA"/>
</dbReference>
<dbReference type="Pfam" id="PF13560">
    <property type="entry name" value="HTH_31"/>
    <property type="match status" value="1"/>
</dbReference>
<feature type="domain" description="HTH cro/C1-type" evidence="1">
    <location>
        <begin position="8"/>
        <end position="66"/>
    </location>
</feature>